<dbReference type="GO" id="GO:0051082">
    <property type="term" value="F:unfolded protein binding"/>
    <property type="evidence" value="ECO:0007669"/>
    <property type="project" value="TreeGrafter"/>
</dbReference>
<dbReference type="Pfam" id="PF00166">
    <property type="entry name" value="Cpn10"/>
    <property type="match status" value="1"/>
</dbReference>
<keyword evidence="2" id="KW-0143">Chaperone</keyword>
<evidence type="ECO:0000256" key="2">
    <source>
        <dbReference type="ARBA" id="ARBA00023186"/>
    </source>
</evidence>
<dbReference type="GO" id="GO:0005524">
    <property type="term" value="F:ATP binding"/>
    <property type="evidence" value="ECO:0007669"/>
    <property type="project" value="InterPro"/>
</dbReference>
<dbReference type="GO" id="GO:0046872">
    <property type="term" value="F:metal ion binding"/>
    <property type="evidence" value="ECO:0007669"/>
    <property type="project" value="TreeGrafter"/>
</dbReference>
<feature type="compositionally biased region" description="Basic and acidic residues" evidence="3">
    <location>
        <begin position="15"/>
        <end position="31"/>
    </location>
</feature>
<dbReference type="Gene3D" id="2.30.33.40">
    <property type="entry name" value="GroES chaperonin"/>
    <property type="match status" value="1"/>
</dbReference>
<dbReference type="EMBL" id="LAZR01049518">
    <property type="protein sequence ID" value="KKK89460.1"/>
    <property type="molecule type" value="Genomic_DNA"/>
</dbReference>
<sequence>MIENEDKFAEEEFENKEWDFRRPTMSKEKNTVKTPWGAEPLGKRVMLVKDEAPDTSEGGIVIPENVREKPLIAHVIGVGAEVETLKPGDEVIYASFAGTDFNINGVDVIVVDAEDIMLVLKDKPHGNNH</sequence>
<evidence type="ECO:0000313" key="4">
    <source>
        <dbReference type="EMBL" id="KKK89460.1"/>
    </source>
</evidence>
<dbReference type="InterPro" id="IPR020818">
    <property type="entry name" value="Chaperonin_GroES"/>
</dbReference>
<dbReference type="SMART" id="SM00883">
    <property type="entry name" value="Cpn10"/>
    <property type="match status" value="1"/>
</dbReference>
<reference evidence="4" key="1">
    <citation type="journal article" date="2015" name="Nature">
        <title>Complex archaea that bridge the gap between prokaryotes and eukaryotes.</title>
        <authorList>
            <person name="Spang A."/>
            <person name="Saw J.H."/>
            <person name="Jorgensen S.L."/>
            <person name="Zaremba-Niedzwiedzka K."/>
            <person name="Martijn J."/>
            <person name="Lind A.E."/>
            <person name="van Eijk R."/>
            <person name="Schleper C."/>
            <person name="Guy L."/>
            <person name="Ettema T.J."/>
        </authorList>
    </citation>
    <scope>NUCLEOTIDE SEQUENCE</scope>
</reference>
<dbReference type="PANTHER" id="PTHR10772:SF63">
    <property type="entry name" value="20 KDA CHAPERONIN, CHLOROPLASTIC"/>
    <property type="match status" value="1"/>
</dbReference>
<accession>A0A0F8ZU30</accession>
<dbReference type="PRINTS" id="PR00297">
    <property type="entry name" value="CHAPERONIN10"/>
</dbReference>
<organism evidence="4">
    <name type="scientific">marine sediment metagenome</name>
    <dbReference type="NCBI Taxonomy" id="412755"/>
    <lineage>
        <taxon>unclassified sequences</taxon>
        <taxon>metagenomes</taxon>
        <taxon>ecological metagenomes</taxon>
    </lineage>
</organism>
<gene>
    <name evidence="4" type="ORF">LCGC14_2732860</name>
</gene>
<dbReference type="CDD" id="cd00320">
    <property type="entry name" value="cpn10"/>
    <property type="match status" value="1"/>
</dbReference>
<evidence type="ECO:0008006" key="5">
    <source>
        <dbReference type="Google" id="ProtNLM"/>
    </source>
</evidence>
<proteinExistence type="inferred from homology"/>
<dbReference type="SUPFAM" id="SSF50129">
    <property type="entry name" value="GroES-like"/>
    <property type="match status" value="1"/>
</dbReference>
<comment type="caution">
    <text evidence="4">The sequence shown here is derived from an EMBL/GenBank/DDBJ whole genome shotgun (WGS) entry which is preliminary data.</text>
</comment>
<dbReference type="PANTHER" id="PTHR10772">
    <property type="entry name" value="10 KDA HEAT SHOCK PROTEIN"/>
    <property type="match status" value="1"/>
</dbReference>
<dbReference type="InterPro" id="IPR011032">
    <property type="entry name" value="GroES-like_sf"/>
</dbReference>
<dbReference type="AlphaFoldDB" id="A0A0F8ZU30"/>
<name>A0A0F8ZU30_9ZZZZ</name>
<feature type="region of interest" description="Disordered" evidence="3">
    <location>
        <begin position="1"/>
        <end position="37"/>
    </location>
</feature>
<dbReference type="InterPro" id="IPR037124">
    <property type="entry name" value="Chaperonin_GroES_sf"/>
</dbReference>
<protein>
    <recommendedName>
        <fullName evidence="5">10 kDa chaperonin</fullName>
    </recommendedName>
</protein>
<evidence type="ECO:0000256" key="3">
    <source>
        <dbReference type="SAM" id="MobiDB-lite"/>
    </source>
</evidence>
<dbReference type="GO" id="GO:0051087">
    <property type="term" value="F:protein-folding chaperone binding"/>
    <property type="evidence" value="ECO:0007669"/>
    <property type="project" value="TreeGrafter"/>
</dbReference>
<comment type="similarity">
    <text evidence="1">Belongs to the GroES chaperonin family.</text>
</comment>
<evidence type="ECO:0000256" key="1">
    <source>
        <dbReference type="ARBA" id="ARBA00006975"/>
    </source>
</evidence>
<dbReference type="GO" id="GO:0044183">
    <property type="term" value="F:protein folding chaperone"/>
    <property type="evidence" value="ECO:0007669"/>
    <property type="project" value="InterPro"/>
</dbReference>